<evidence type="ECO:0000313" key="4">
    <source>
        <dbReference type="Proteomes" id="UP001165584"/>
    </source>
</evidence>
<accession>A0ABT2GUH2</accession>
<dbReference type="Gene3D" id="3.40.30.10">
    <property type="entry name" value="Glutaredoxin"/>
    <property type="match status" value="1"/>
</dbReference>
<dbReference type="PIRSF" id="PIRSF006402">
    <property type="entry name" value="UCP006402_thioredoxin"/>
    <property type="match status" value="1"/>
</dbReference>
<evidence type="ECO:0000313" key="3">
    <source>
        <dbReference type="EMBL" id="MCS5718531.1"/>
    </source>
</evidence>
<dbReference type="EMBL" id="JANLCM010000001">
    <property type="protein sequence ID" value="MCS5718531.1"/>
    <property type="molecule type" value="Genomic_DNA"/>
</dbReference>
<organism evidence="3 4">
    <name type="scientific">Herbiconiux aconitum</name>
    <dbReference type="NCBI Taxonomy" id="2970913"/>
    <lineage>
        <taxon>Bacteria</taxon>
        <taxon>Bacillati</taxon>
        <taxon>Actinomycetota</taxon>
        <taxon>Actinomycetes</taxon>
        <taxon>Micrococcales</taxon>
        <taxon>Microbacteriaceae</taxon>
        <taxon>Herbiconiux</taxon>
    </lineage>
</organism>
<dbReference type="Pfam" id="PF03190">
    <property type="entry name" value="Thioredox_DsbH"/>
    <property type="match status" value="1"/>
</dbReference>
<dbReference type="InterPro" id="IPR008928">
    <property type="entry name" value="6-hairpin_glycosidase_sf"/>
</dbReference>
<keyword evidence="4" id="KW-1185">Reference proteome</keyword>
<name>A0ABT2GUH2_9MICO</name>
<evidence type="ECO:0000256" key="1">
    <source>
        <dbReference type="SAM" id="MobiDB-lite"/>
    </source>
</evidence>
<feature type="domain" description="Spermatogenesis-associated protein 20-like TRX" evidence="2">
    <location>
        <begin position="2"/>
        <end position="163"/>
    </location>
</feature>
<dbReference type="InterPro" id="IPR024705">
    <property type="entry name" value="Ssp411"/>
</dbReference>
<gene>
    <name evidence="3" type="ORF">N1027_10335</name>
</gene>
<dbReference type="PANTHER" id="PTHR42899:SF1">
    <property type="entry name" value="SPERMATOGENESIS-ASSOCIATED PROTEIN 20"/>
    <property type="match status" value="1"/>
</dbReference>
<feature type="region of interest" description="Disordered" evidence="1">
    <location>
        <begin position="539"/>
        <end position="564"/>
    </location>
</feature>
<dbReference type="SUPFAM" id="SSF52833">
    <property type="entry name" value="Thioredoxin-like"/>
    <property type="match status" value="1"/>
</dbReference>
<dbReference type="InterPro" id="IPR004879">
    <property type="entry name" value="Ssp411-like_TRX"/>
</dbReference>
<comment type="caution">
    <text evidence="3">The sequence shown here is derived from an EMBL/GenBank/DDBJ whole genome shotgun (WGS) entry which is preliminary data.</text>
</comment>
<dbReference type="SUPFAM" id="SSF48208">
    <property type="entry name" value="Six-hairpin glycosidases"/>
    <property type="match status" value="1"/>
</dbReference>
<sequence length="746" mass="77088">MTNRLAHAISPYLRSHAENPVDWFPWGEEAFAAARSRKVPVLVSIGYSTCHWCHVMARESFSDPVLAAYLNEHFVAIKVDREEHPEVDTVYLAAAGAFTQDLGWPLNVFVTPEGKAFYGGTYSPPTPLQGHPSFRQVLEAVTDAWTTRNADVLLSAEQVATALAVGQEALADRSGVDGFDPATIPFEAIVAELGQYEDQQYGGFGGAPKFPVAPVLRFLLEAGTPASTALAIRTLEAMAGSELRDAVEGGFFRYSTRRDWTDPHYERMLYDNALLLDAYTAVWARDAGLPWARTAAEGIARFLLEVMQLPSGGFASAQDSESTVDGARVEGGYYGLDAAGRLQQVPPALDQKVLSGWNGLAIGALARASLVFGREDWAMAAEHAADYLIEAHVGGEAGADGGADARGGVRAGADADAGADGGVQGTAGADARADAGAHGGVPATAGADAGGGGAAAGVATGMHLVRASIDGRVSTAAATLEDYGMLAEGLLRLAAVTGSVRYAMVGRMLVDAVLDDDVLDAVPGRAAMDAMLGAAGSDAAPRNGGAGGASPAEEPAPAGATPTIFRAPGGGDRVLRAQGLAVELDPSEGAYPSGTSATASAALLLHTLTAESRYREAALAALAPLAAEATARPISFGATLELLARLARPAEQLVLIEPDAVSSASAAVDDTDHDAAMQADGLRAAVRMWSGAGVVAVATVAEARMLAEAGFELFADRGTRDGHPTAYRCFDFVCRLPVTSASALRA</sequence>
<dbReference type="RefSeq" id="WP_259507484.1">
    <property type="nucleotide sequence ID" value="NZ_JANLCM010000001.1"/>
</dbReference>
<reference evidence="3" key="1">
    <citation type="submission" date="2022-08" db="EMBL/GenBank/DDBJ databases">
        <authorList>
            <person name="Deng Y."/>
            <person name="Han X.-F."/>
            <person name="Zhang Y.-Q."/>
        </authorList>
    </citation>
    <scope>NUCLEOTIDE SEQUENCE</scope>
    <source>
        <strain evidence="3">CPCC 205763</strain>
    </source>
</reference>
<evidence type="ECO:0000259" key="2">
    <source>
        <dbReference type="Pfam" id="PF03190"/>
    </source>
</evidence>
<dbReference type="Proteomes" id="UP001165584">
    <property type="component" value="Unassembled WGS sequence"/>
</dbReference>
<feature type="compositionally biased region" description="Low complexity" evidence="1">
    <location>
        <begin position="549"/>
        <end position="563"/>
    </location>
</feature>
<dbReference type="InterPro" id="IPR036249">
    <property type="entry name" value="Thioredoxin-like_sf"/>
</dbReference>
<protein>
    <submittedName>
        <fullName evidence="3">DUF255 domain-containing protein</fullName>
    </submittedName>
</protein>
<dbReference type="PANTHER" id="PTHR42899">
    <property type="entry name" value="SPERMATOGENESIS-ASSOCIATED PROTEIN 20"/>
    <property type="match status" value="1"/>
</dbReference>
<dbReference type="CDD" id="cd02955">
    <property type="entry name" value="SSP411"/>
    <property type="match status" value="1"/>
</dbReference>
<proteinExistence type="predicted"/>